<feature type="non-terminal residue" evidence="2">
    <location>
        <position position="1"/>
    </location>
</feature>
<keyword evidence="1" id="KW-1133">Transmembrane helix</keyword>
<accession>A0A6G0YHM2</accession>
<dbReference type="EMBL" id="VUJU01003996">
    <property type="protein sequence ID" value="KAF0755865.1"/>
    <property type="molecule type" value="Genomic_DNA"/>
</dbReference>
<evidence type="ECO:0000313" key="2">
    <source>
        <dbReference type="EMBL" id="KAF0755865.1"/>
    </source>
</evidence>
<feature type="transmembrane region" description="Helical" evidence="1">
    <location>
        <begin position="38"/>
        <end position="58"/>
    </location>
</feature>
<feature type="transmembrane region" description="Helical" evidence="1">
    <location>
        <begin position="7"/>
        <end position="26"/>
    </location>
</feature>
<proteinExistence type="predicted"/>
<reference evidence="2 3" key="1">
    <citation type="submission" date="2019-08" db="EMBL/GenBank/DDBJ databases">
        <title>Whole genome of Aphis craccivora.</title>
        <authorList>
            <person name="Voronova N.V."/>
            <person name="Shulinski R.S."/>
            <person name="Bandarenka Y.V."/>
            <person name="Zhorov D.G."/>
            <person name="Warner D."/>
        </authorList>
    </citation>
    <scope>NUCLEOTIDE SEQUENCE [LARGE SCALE GENOMIC DNA]</scope>
    <source>
        <strain evidence="2">180601</strain>
        <tissue evidence="2">Whole Body</tissue>
    </source>
</reference>
<organism evidence="2 3">
    <name type="scientific">Aphis craccivora</name>
    <name type="common">Cowpea aphid</name>
    <dbReference type="NCBI Taxonomy" id="307492"/>
    <lineage>
        <taxon>Eukaryota</taxon>
        <taxon>Metazoa</taxon>
        <taxon>Ecdysozoa</taxon>
        <taxon>Arthropoda</taxon>
        <taxon>Hexapoda</taxon>
        <taxon>Insecta</taxon>
        <taxon>Pterygota</taxon>
        <taxon>Neoptera</taxon>
        <taxon>Paraneoptera</taxon>
        <taxon>Hemiptera</taxon>
        <taxon>Sternorrhyncha</taxon>
        <taxon>Aphidomorpha</taxon>
        <taxon>Aphidoidea</taxon>
        <taxon>Aphididae</taxon>
        <taxon>Aphidini</taxon>
        <taxon>Aphis</taxon>
        <taxon>Aphis</taxon>
    </lineage>
</organism>
<keyword evidence="3" id="KW-1185">Reference proteome</keyword>
<evidence type="ECO:0000256" key="1">
    <source>
        <dbReference type="SAM" id="Phobius"/>
    </source>
</evidence>
<keyword evidence="1" id="KW-0812">Transmembrane</keyword>
<evidence type="ECO:0000313" key="3">
    <source>
        <dbReference type="Proteomes" id="UP000478052"/>
    </source>
</evidence>
<protein>
    <submittedName>
        <fullName evidence="2">Uncharacterized protein</fullName>
    </submittedName>
</protein>
<gene>
    <name evidence="2" type="ORF">FWK35_00022171</name>
</gene>
<name>A0A6G0YHM2_APHCR</name>
<dbReference type="AlphaFoldDB" id="A0A6G0YHM2"/>
<keyword evidence="1" id="KW-0472">Membrane</keyword>
<sequence length="118" mass="14185">LLRYTYLYLAICQGNSIIKYLLTVYTSLSTSTDSYIHVYRLFLYIFNMYTIHVQLFRISHERQTLLLMYKIKNVIMDYQPSHVYHTRLKNDNNLYIPHNKTNFINQSTIIKGVLLLRV</sequence>
<dbReference type="Proteomes" id="UP000478052">
    <property type="component" value="Unassembled WGS sequence"/>
</dbReference>
<comment type="caution">
    <text evidence="2">The sequence shown here is derived from an EMBL/GenBank/DDBJ whole genome shotgun (WGS) entry which is preliminary data.</text>
</comment>